<sequence length="311" mass="36217">MPTNPQDINKLKELPGFYKKILTGDDFLLYDSRDHENEESTRRIFIFGTKDNLRRLMRSSNWFAGETFKLNKLLHFRWCMLYGKIEAAYKKVFVVVNAECDRFGIPRSMPVTMMTDFEIAIINAAETVGSHVRACFFHLRQCIFRHIQAEGLQQTNNDPEHRSIKQAVQMMCATAFVSIDKVNDGFDVLMDLFPELFLPTAGCFEVYTIYNYIYIYIALYKLRQRNIMMAEELNNGPEYVRPLNRAGVRGISHLISFDIEPGYRIGKTRNTIKDMRRSHISILKISLDSANAAWTIMKYVIREKTTIMETV</sequence>
<keyword evidence="1" id="KW-1133">Transmembrane helix</keyword>
<keyword evidence="1" id="KW-0472">Membrane</keyword>
<proteinExistence type="predicted"/>
<dbReference type="OrthoDB" id="8110858at2759"/>
<evidence type="ECO:0000313" key="3">
    <source>
        <dbReference type="Proteomes" id="UP000801492"/>
    </source>
</evidence>
<evidence type="ECO:0000313" key="2">
    <source>
        <dbReference type="EMBL" id="KAF2879250.1"/>
    </source>
</evidence>
<dbReference type="Proteomes" id="UP000801492">
    <property type="component" value="Unassembled WGS sequence"/>
</dbReference>
<organism evidence="2 3">
    <name type="scientific">Ignelater luminosus</name>
    <name type="common">Cucubano</name>
    <name type="synonym">Pyrophorus luminosus</name>
    <dbReference type="NCBI Taxonomy" id="2038154"/>
    <lineage>
        <taxon>Eukaryota</taxon>
        <taxon>Metazoa</taxon>
        <taxon>Ecdysozoa</taxon>
        <taxon>Arthropoda</taxon>
        <taxon>Hexapoda</taxon>
        <taxon>Insecta</taxon>
        <taxon>Pterygota</taxon>
        <taxon>Neoptera</taxon>
        <taxon>Endopterygota</taxon>
        <taxon>Coleoptera</taxon>
        <taxon>Polyphaga</taxon>
        <taxon>Elateriformia</taxon>
        <taxon>Elateroidea</taxon>
        <taxon>Elateridae</taxon>
        <taxon>Agrypninae</taxon>
        <taxon>Pyrophorini</taxon>
        <taxon>Ignelater</taxon>
    </lineage>
</organism>
<dbReference type="AlphaFoldDB" id="A0A8K0C8Y6"/>
<evidence type="ECO:0000256" key="1">
    <source>
        <dbReference type="SAM" id="Phobius"/>
    </source>
</evidence>
<comment type="caution">
    <text evidence="2">The sequence shown here is derived from an EMBL/GenBank/DDBJ whole genome shotgun (WGS) entry which is preliminary data.</text>
</comment>
<name>A0A8K0C8Y6_IGNLU</name>
<protein>
    <recommendedName>
        <fullName evidence="4">MULE transposase domain-containing protein</fullName>
    </recommendedName>
</protein>
<dbReference type="EMBL" id="VTPC01091201">
    <property type="protein sequence ID" value="KAF2879250.1"/>
    <property type="molecule type" value="Genomic_DNA"/>
</dbReference>
<gene>
    <name evidence="2" type="ORF">ILUMI_26922</name>
</gene>
<keyword evidence="3" id="KW-1185">Reference proteome</keyword>
<feature type="transmembrane region" description="Helical" evidence="1">
    <location>
        <begin position="196"/>
        <end position="219"/>
    </location>
</feature>
<evidence type="ECO:0008006" key="4">
    <source>
        <dbReference type="Google" id="ProtNLM"/>
    </source>
</evidence>
<reference evidence="2" key="1">
    <citation type="submission" date="2019-08" db="EMBL/GenBank/DDBJ databases">
        <title>The genome of the North American firefly Photinus pyralis.</title>
        <authorList>
            <consortium name="Photinus pyralis genome working group"/>
            <person name="Fallon T.R."/>
            <person name="Sander Lower S.E."/>
            <person name="Weng J.-K."/>
        </authorList>
    </citation>
    <scope>NUCLEOTIDE SEQUENCE</scope>
    <source>
        <strain evidence="2">TRF0915ILg1</strain>
        <tissue evidence="2">Whole body</tissue>
    </source>
</reference>
<accession>A0A8K0C8Y6</accession>
<keyword evidence="1" id="KW-0812">Transmembrane</keyword>